<feature type="compositionally biased region" description="Polar residues" evidence="1">
    <location>
        <begin position="118"/>
        <end position="139"/>
    </location>
</feature>
<evidence type="ECO:0000256" key="1">
    <source>
        <dbReference type="SAM" id="MobiDB-lite"/>
    </source>
</evidence>
<evidence type="ECO:0000313" key="3">
    <source>
        <dbReference type="WBParaSite" id="Hba_08117"/>
    </source>
</evidence>
<feature type="region of interest" description="Disordered" evidence="1">
    <location>
        <begin position="73"/>
        <end position="139"/>
    </location>
</feature>
<dbReference type="Proteomes" id="UP000095283">
    <property type="component" value="Unplaced"/>
</dbReference>
<keyword evidence="2" id="KW-1185">Reference proteome</keyword>
<dbReference type="AlphaFoldDB" id="A0A1I7WSQ4"/>
<evidence type="ECO:0000313" key="2">
    <source>
        <dbReference type="Proteomes" id="UP000095283"/>
    </source>
</evidence>
<organism evidence="2 3">
    <name type="scientific">Heterorhabditis bacteriophora</name>
    <name type="common">Entomopathogenic nematode worm</name>
    <dbReference type="NCBI Taxonomy" id="37862"/>
    <lineage>
        <taxon>Eukaryota</taxon>
        <taxon>Metazoa</taxon>
        <taxon>Ecdysozoa</taxon>
        <taxon>Nematoda</taxon>
        <taxon>Chromadorea</taxon>
        <taxon>Rhabditida</taxon>
        <taxon>Rhabditina</taxon>
        <taxon>Rhabditomorpha</taxon>
        <taxon>Strongyloidea</taxon>
        <taxon>Heterorhabditidae</taxon>
        <taxon>Heterorhabditis</taxon>
    </lineage>
</organism>
<reference evidence="3" key="1">
    <citation type="submission" date="2016-11" db="UniProtKB">
        <authorList>
            <consortium name="WormBaseParasite"/>
        </authorList>
    </citation>
    <scope>IDENTIFICATION</scope>
</reference>
<accession>A0A1I7WSQ4</accession>
<protein>
    <submittedName>
        <fullName evidence="3">LITAF domain-containing protein</fullName>
    </submittedName>
</protein>
<dbReference type="WBParaSite" id="Hba_08117">
    <property type="protein sequence ID" value="Hba_08117"/>
    <property type="gene ID" value="Hba_08117"/>
</dbReference>
<proteinExistence type="predicted"/>
<sequence>MLLWLVIYEQSPLVARLHRPQGFLATNQHIHPISYQLNRIVAHLTKLLVVNPSLLISLFMMLCYSMMHNMSSPPPSYFPPRPPPPYKEQNNENEQKESSSSYKISPPPFAPLSGPAPTQMNPATLHSVQHQSQMQNPPLNRPLQTTHIVVIHNVKEAPTFSPYITYCEKCGVSY</sequence>
<name>A0A1I7WSQ4_HETBA</name>
<feature type="compositionally biased region" description="Pro residues" evidence="1">
    <location>
        <begin position="73"/>
        <end position="86"/>
    </location>
</feature>